<evidence type="ECO:0000313" key="1">
    <source>
        <dbReference type="EMBL" id="SHF87948.1"/>
    </source>
</evidence>
<dbReference type="AlphaFoldDB" id="A0A1M5F974"/>
<reference evidence="2" key="1">
    <citation type="submission" date="2016-11" db="EMBL/GenBank/DDBJ databases">
        <authorList>
            <person name="Varghese N."/>
            <person name="Submissions S."/>
        </authorList>
    </citation>
    <scope>NUCLEOTIDE SEQUENCE [LARGE SCALE GENOMIC DNA]</scope>
    <source>
        <strain evidence="2">DSM 21264</strain>
    </source>
</reference>
<dbReference type="Proteomes" id="UP000184159">
    <property type="component" value="Unassembled WGS sequence"/>
</dbReference>
<evidence type="ECO:0008006" key="3">
    <source>
        <dbReference type="Google" id="ProtNLM"/>
    </source>
</evidence>
<dbReference type="RefSeq" id="WP_072961959.1">
    <property type="nucleotide sequence ID" value="NZ_FQUH01000019.1"/>
</dbReference>
<evidence type="ECO:0000313" key="2">
    <source>
        <dbReference type="Proteomes" id="UP000184159"/>
    </source>
</evidence>
<keyword evidence="2" id="KW-1185">Reference proteome</keyword>
<name>A0A1M5F974_VIBGA</name>
<gene>
    <name evidence="1" type="ORF">SAMN02745781_03396</name>
</gene>
<organism evidence="1 2">
    <name type="scientific">Vibrio gazogenes DSM 21264 = NBRC 103151</name>
    <dbReference type="NCBI Taxonomy" id="1123492"/>
    <lineage>
        <taxon>Bacteria</taxon>
        <taxon>Pseudomonadati</taxon>
        <taxon>Pseudomonadota</taxon>
        <taxon>Gammaproteobacteria</taxon>
        <taxon>Vibrionales</taxon>
        <taxon>Vibrionaceae</taxon>
        <taxon>Vibrio</taxon>
    </lineage>
</organism>
<dbReference type="EMBL" id="FQUH01000019">
    <property type="protein sequence ID" value="SHF87948.1"/>
    <property type="molecule type" value="Genomic_DNA"/>
</dbReference>
<sequence>MSFKDLLKEDQRLVILRSLHEMDGMSANESILDSCLDAYGHRVSRDVVRTHMAWLAEQDLISIRELDDFKIATLTGRGEDVATGQAVVPGVKRPRAK</sequence>
<protein>
    <recommendedName>
        <fullName evidence="3">ArsR family transcriptional regulator</fullName>
    </recommendedName>
</protein>
<proteinExistence type="predicted"/>
<accession>A0A1M5F974</accession>